<keyword evidence="1" id="KW-0597">Phosphoprotein</keyword>
<comment type="caution">
    <text evidence="4">The sequence shown here is derived from an EMBL/GenBank/DDBJ whole genome shotgun (WGS) entry which is preliminary data.</text>
</comment>
<dbReference type="Pfam" id="PF08044">
    <property type="entry name" value="DUF1707"/>
    <property type="match status" value="1"/>
</dbReference>
<evidence type="ECO:0000256" key="2">
    <source>
        <dbReference type="SAM" id="MobiDB-lite"/>
    </source>
</evidence>
<dbReference type="Pfam" id="PF00498">
    <property type="entry name" value="FHA"/>
    <property type="match status" value="1"/>
</dbReference>
<feature type="domain" description="FHA" evidence="3">
    <location>
        <begin position="150"/>
        <end position="199"/>
    </location>
</feature>
<feature type="region of interest" description="Disordered" evidence="2">
    <location>
        <begin position="1"/>
        <end position="44"/>
    </location>
</feature>
<dbReference type="SUPFAM" id="SSF49879">
    <property type="entry name" value="SMAD/FHA domain"/>
    <property type="match status" value="1"/>
</dbReference>
<dbReference type="InterPro" id="IPR012551">
    <property type="entry name" value="DUF1707_SHOCT-like"/>
</dbReference>
<gene>
    <name evidence="4" type="ORF">FHX73_16289</name>
</gene>
<dbReference type="InterPro" id="IPR008984">
    <property type="entry name" value="SMAD_FHA_dom_sf"/>
</dbReference>
<dbReference type="PANTHER" id="PTHR23308">
    <property type="entry name" value="NUCLEAR INHIBITOR OF PROTEIN PHOSPHATASE-1"/>
    <property type="match status" value="1"/>
</dbReference>
<evidence type="ECO:0000259" key="3">
    <source>
        <dbReference type="PROSITE" id="PS50006"/>
    </source>
</evidence>
<dbReference type="CDD" id="cd00060">
    <property type="entry name" value="FHA"/>
    <property type="match status" value="1"/>
</dbReference>
<keyword evidence="5" id="KW-1185">Reference proteome</keyword>
<dbReference type="Proteomes" id="UP000317940">
    <property type="component" value="Unassembled WGS sequence"/>
</dbReference>
<sequence>MPGRRDLPGSAPNVPAAPERLGTGTASAGSWTGGHGGADNRGMTRAELPTSILRPSESERERALEVLREGASDGRLSHDTFLGRLDLVLRATSRAELDAALAGLPVGGRLESAVLRAVGRISGFRARFTRAWRSEQLPGLKLPQARLRLLTIGRVPGSGLLLNDASVSRQHAELRREGSGWVLYDLGSTNGTHVNGHRIAGAVRVRAGDLVRFGHLEYRLEPSAETGADGPSGQGW</sequence>
<evidence type="ECO:0000313" key="4">
    <source>
        <dbReference type="EMBL" id="TWF73138.1"/>
    </source>
</evidence>
<evidence type="ECO:0000256" key="1">
    <source>
        <dbReference type="ARBA" id="ARBA00022553"/>
    </source>
</evidence>
<name>A0A561SE65_9ACTN</name>
<dbReference type="InterPro" id="IPR000253">
    <property type="entry name" value="FHA_dom"/>
</dbReference>
<proteinExistence type="predicted"/>
<evidence type="ECO:0000313" key="5">
    <source>
        <dbReference type="Proteomes" id="UP000317940"/>
    </source>
</evidence>
<dbReference type="SMART" id="SM00240">
    <property type="entry name" value="FHA"/>
    <property type="match status" value="1"/>
</dbReference>
<dbReference type="PROSITE" id="PS50006">
    <property type="entry name" value="FHA_DOMAIN"/>
    <property type="match status" value="1"/>
</dbReference>
<dbReference type="Gene3D" id="2.60.200.20">
    <property type="match status" value="1"/>
</dbReference>
<dbReference type="AlphaFoldDB" id="A0A561SE65"/>
<dbReference type="InterPro" id="IPR050923">
    <property type="entry name" value="Cell_Proc_Reg/RNA_Proc"/>
</dbReference>
<protein>
    <submittedName>
        <fullName evidence="4">Uncharacterized protein DUF1707</fullName>
    </submittedName>
</protein>
<organism evidence="4 5">
    <name type="scientific">Kitasatospora viridis</name>
    <dbReference type="NCBI Taxonomy" id="281105"/>
    <lineage>
        <taxon>Bacteria</taxon>
        <taxon>Bacillati</taxon>
        <taxon>Actinomycetota</taxon>
        <taxon>Actinomycetes</taxon>
        <taxon>Kitasatosporales</taxon>
        <taxon>Streptomycetaceae</taxon>
        <taxon>Kitasatospora</taxon>
    </lineage>
</organism>
<accession>A0A561SE65</accession>
<reference evidence="4 5" key="1">
    <citation type="submission" date="2019-06" db="EMBL/GenBank/DDBJ databases">
        <title>Sequencing the genomes of 1000 actinobacteria strains.</title>
        <authorList>
            <person name="Klenk H.-P."/>
        </authorList>
    </citation>
    <scope>NUCLEOTIDE SEQUENCE [LARGE SCALE GENOMIC DNA]</scope>
    <source>
        <strain evidence="4 5">DSM 44826</strain>
    </source>
</reference>
<dbReference type="EMBL" id="VIWT01000006">
    <property type="protein sequence ID" value="TWF73138.1"/>
    <property type="molecule type" value="Genomic_DNA"/>
</dbReference>